<evidence type="ECO:0000256" key="6">
    <source>
        <dbReference type="ARBA" id="ARBA00041324"/>
    </source>
</evidence>
<comment type="similarity">
    <text evidence="5">Belongs to the GART family.</text>
</comment>
<dbReference type="PROSITE" id="PS00373">
    <property type="entry name" value="GART"/>
    <property type="match status" value="1"/>
</dbReference>
<evidence type="ECO:0000256" key="1">
    <source>
        <dbReference type="ARBA" id="ARBA00005054"/>
    </source>
</evidence>
<keyword evidence="3" id="KW-0808">Transferase</keyword>
<evidence type="ECO:0000256" key="5">
    <source>
        <dbReference type="ARBA" id="ARBA00038440"/>
    </source>
</evidence>
<reference evidence="10 11" key="1">
    <citation type="submission" date="2020-08" db="EMBL/GenBank/DDBJ databases">
        <title>Plant Genome Project.</title>
        <authorList>
            <person name="Zhang R.-G."/>
        </authorList>
    </citation>
    <scope>NUCLEOTIDE SEQUENCE [LARGE SCALE GENOMIC DNA]</scope>
    <source>
        <tissue evidence="10">Rhizome</tissue>
    </source>
</reference>
<comment type="pathway">
    <text evidence="1">Purine metabolism; IMP biosynthesis via de novo pathway; N(2)-formyl-N(1)-(5-phospho-D-ribosyl)glycinamide from N(1)-(5-phospho-D-ribosyl)glycinamide (10-formyl THF route): step 1/1.</text>
</comment>
<protein>
    <recommendedName>
        <fullName evidence="2">phosphoribosylglycinamide formyltransferase 1</fullName>
        <ecNumber evidence="2">2.1.2.2</ecNumber>
    </recommendedName>
    <alternativeName>
        <fullName evidence="7">5'-phosphoribosylglycinamide transformylase</fullName>
    </alternativeName>
    <alternativeName>
        <fullName evidence="6">GAR transformylase</fullName>
    </alternativeName>
</protein>
<dbReference type="PANTHER" id="PTHR43369">
    <property type="entry name" value="PHOSPHORIBOSYLGLYCINAMIDE FORMYLTRANSFERASE"/>
    <property type="match status" value="1"/>
</dbReference>
<evidence type="ECO:0000256" key="7">
    <source>
        <dbReference type="ARBA" id="ARBA00041682"/>
    </source>
</evidence>
<comment type="catalytic activity">
    <reaction evidence="8">
        <text>N(1)-(5-phospho-beta-D-ribosyl)glycinamide + (6R)-10-formyltetrahydrofolate = N(2)-formyl-N(1)-(5-phospho-beta-D-ribosyl)glycinamide + (6S)-5,6,7,8-tetrahydrofolate + H(+)</text>
        <dbReference type="Rhea" id="RHEA:15053"/>
        <dbReference type="ChEBI" id="CHEBI:15378"/>
        <dbReference type="ChEBI" id="CHEBI:57453"/>
        <dbReference type="ChEBI" id="CHEBI:143788"/>
        <dbReference type="ChEBI" id="CHEBI:147286"/>
        <dbReference type="ChEBI" id="CHEBI:195366"/>
        <dbReference type="EC" id="2.1.2.2"/>
    </reaction>
</comment>
<evidence type="ECO:0000256" key="3">
    <source>
        <dbReference type="ARBA" id="ARBA00022679"/>
    </source>
</evidence>
<keyword evidence="11" id="KW-1185">Reference proteome</keyword>
<dbReference type="GO" id="GO:0009507">
    <property type="term" value="C:chloroplast"/>
    <property type="evidence" value="ECO:0007669"/>
    <property type="project" value="TreeGrafter"/>
</dbReference>
<name>A0A8J5GVT0_ZINOF</name>
<evidence type="ECO:0000256" key="4">
    <source>
        <dbReference type="ARBA" id="ARBA00022755"/>
    </source>
</evidence>
<sequence length="345" mass="37747">MEALASSIRIILSSPPGFMESSPKCLVLRSASRDASSSCLGLKQRQTLKKTSSFNGVLQKADRKNLGFECRCDASETENYVEMKKTSGSSARRKRLAVFVSGGGSNFRSIHEAIKGKLVHGDISVLVTDKPGLQSFHVPTVASMMKKSSSEIVEYISSQLLGEIIAVGIKVGCGGAEYARDNQIPVVVYPHLKSSSDGVSTSDLIAILRKCEVDFILLAGFLKLIPVELVREYPKSIVNIHPSLLPAFGGKGFYGLKVHKANSTCRYSGPTIHFVDENYDTGRTLAQRVVPVLADDSVEDLAARVLEQEHKLYVEVVSALCDDRIVWREDGVPLIRSKENPEKLY</sequence>
<dbReference type="Gene3D" id="3.40.50.170">
    <property type="entry name" value="Formyl transferase, N-terminal domain"/>
    <property type="match status" value="1"/>
</dbReference>
<dbReference type="InterPro" id="IPR036477">
    <property type="entry name" value="Formyl_transf_N_sf"/>
</dbReference>
<dbReference type="GO" id="GO:0004644">
    <property type="term" value="F:phosphoribosylglycinamide formyltransferase activity"/>
    <property type="evidence" value="ECO:0007669"/>
    <property type="project" value="UniProtKB-EC"/>
</dbReference>
<dbReference type="Proteomes" id="UP000734854">
    <property type="component" value="Unassembled WGS sequence"/>
</dbReference>
<keyword evidence="4" id="KW-0658">Purine biosynthesis</keyword>
<feature type="domain" description="Formyl transferase N-terminal" evidence="9">
    <location>
        <begin position="163"/>
        <end position="317"/>
    </location>
</feature>
<comment type="caution">
    <text evidence="10">The sequence shown here is derived from an EMBL/GenBank/DDBJ whole genome shotgun (WGS) entry which is preliminary data.</text>
</comment>
<evidence type="ECO:0000313" key="11">
    <source>
        <dbReference type="Proteomes" id="UP000734854"/>
    </source>
</evidence>
<evidence type="ECO:0000259" key="9">
    <source>
        <dbReference type="Pfam" id="PF00551"/>
    </source>
</evidence>
<organism evidence="10 11">
    <name type="scientific">Zingiber officinale</name>
    <name type="common">Ginger</name>
    <name type="synonym">Amomum zingiber</name>
    <dbReference type="NCBI Taxonomy" id="94328"/>
    <lineage>
        <taxon>Eukaryota</taxon>
        <taxon>Viridiplantae</taxon>
        <taxon>Streptophyta</taxon>
        <taxon>Embryophyta</taxon>
        <taxon>Tracheophyta</taxon>
        <taxon>Spermatophyta</taxon>
        <taxon>Magnoliopsida</taxon>
        <taxon>Liliopsida</taxon>
        <taxon>Zingiberales</taxon>
        <taxon>Zingiberaceae</taxon>
        <taxon>Zingiber</taxon>
    </lineage>
</organism>
<dbReference type="AlphaFoldDB" id="A0A8J5GVT0"/>
<dbReference type="CDD" id="cd08645">
    <property type="entry name" value="FMT_core_GART"/>
    <property type="match status" value="1"/>
</dbReference>
<dbReference type="GO" id="GO:0006189">
    <property type="term" value="P:'de novo' IMP biosynthetic process"/>
    <property type="evidence" value="ECO:0007669"/>
    <property type="project" value="UniProtKB-UniPathway"/>
</dbReference>
<dbReference type="EC" id="2.1.2.2" evidence="2"/>
<dbReference type="Pfam" id="PF00551">
    <property type="entry name" value="Formyl_trans_N"/>
    <property type="match status" value="1"/>
</dbReference>
<dbReference type="InterPro" id="IPR004607">
    <property type="entry name" value="GART"/>
</dbReference>
<dbReference type="SUPFAM" id="SSF53328">
    <property type="entry name" value="Formyltransferase"/>
    <property type="match status" value="1"/>
</dbReference>
<proteinExistence type="inferred from homology"/>
<evidence type="ECO:0000256" key="8">
    <source>
        <dbReference type="ARBA" id="ARBA00047664"/>
    </source>
</evidence>
<dbReference type="EMBL" id="JACMSC010000008">
    <property type="protein sequence ID" value="KAG6512528.1"/>
    <property type="molecule type" value="Genomic_DNA"/>
</dbReference>
<accession>A0A8J5GVT0</accession>
<evidence type="ECO:0000313" key="10">
    <source>
        <dbReference type="EMBL" id="KAG6512528.1"/>
    </source>
</evidence>
<dbReference type="UniPathway" id="UPA00074">
    <property type="reaction ID" value="UER00126"/>
</dbReference>
<evidence type="ECO:0000256" key="2">
    <source>
        <dbReference type="ARBA" id="ARBA00012254"/>
    </source>
</evidence>
<dbReference type="InterPro" id="IPR002376">
    <property type="entry name" value="Formyl_transf_N"/>
</dbReference>
<gene>
    <name evidence="10" type="ORF">ZIOFF_030649</name>
</gene>
<dbReference type="InterPro" id="IPR001555">
    <property type="entry name" value="GART_AS"/>
</dbReference>
<dbReference type="PANTHER" id="PTHR43369:SF2">
    <property type="entry name" value="PHOSPHORIBOSYLGLYCINAMIDE FORMYLTRANSFERASE"/>
    <property type="match status" value="1"/>
</dbReference>